<evidence type="ECO:0000313" key="1">
    <source>
        <dbReference type="EMBL" id="QDH88956.1"/>
    </source>
</evidence>
<protein>
    <submittedName>
        <fullName evidence="1">Uncharacterized protein</fullName>
    </submittedName>
</protein>
<proteinExistence type="predicted"/>
<dbReference type="EMBL" id="MN034497">
    <property type="protein sequence ID" value="QDH88956.1"/>
    <property type="molecule type" value="Genomic_RNA"/>
</dbReference>
<accession>A0A514D5U8</accession>
<reference evidence="1" key="1">
    <citation type="submission" date="2019-05" db="EMBL/GenBank/DDBJ databases">
        <title>Metatranscriptomic reconstruction reveals RNA viruses with the potential to shape carbon cycling in soil.</title>
        <authorList>
            <person name="Starr E.P."/>
            <person name="Nuccio E."/>
            <person name="Pett-Ridge J."/>
            <person name="Banfield J.F."/>
            <person name="Firestone M.K."/>
        </authorList>
    </citation>
    <scope>NUCLEOTIDE SEQUENCE</scope>
    <source>
        <strain evidence="1">H2_Bulk_36_scaffold_138</strain>
    </source>
</reference>
<organism evidence="1">
    <name type="scientific">Leviviridae sp</name>
    <dbReference type="NCBI Taxonomy" id="2027243"/>
    <lineage>
        <taxon>Viruses</taxon>
        <taxon>Riboviria</taxon>
        <taxon>Orthornavirae</taxon>
        <taxon>Lenarviricota</taxon>
        <taxon>Leviviricetes</taxon>
        <taxon>Norzivirales</taxon>
        <taxon>Fiersviridae</taxon>
    </lineage>
</organism>
<sequence>MVYVTDRRITTPIVKTGTTRLANGVIQSQAQTTISSLDQTTYSWRSASRNSSEEEGLFQSTSGKYTDFLRDLKKSNDITYDHGHEFWTTRQEFLKPGWCTAILRSSSSPTASHTDYHGPIQAPIIGGNEFPPVSYPTIGAINADGTRGIDRSLPTKIAAGLTQSLLELRQDLPHVPLWNIWRSRGGVAQKAGGEFLNWEFGIQPTAGDVTKLALAVRDRKIYLDRLKQEANAQVRRKVLVYDTSSIVERGQVGSGLPLMQSTPGFLSPAASFYSQGGRTLATDTYRQRCWLSSAFEYVLWDMDTLLDRQENLLQRIDHLLGIGITPDTVYQLTRWSWLLDWVSNFGSVVRNFTAFCNLDDRLTMKYAYVMHTTYAQRTFVFSGAVLRANVTAPTSVTQYSSMTKKERHRASPFGFGLNVSGFSSKQWAILGALGLSRGHAGPLKLAEPV</sequence>
<name>A0A514D5U8_9VIRU</name>
<gene>
    <name evidence="1" type="ORF">H2Bulk36138_000001</name>
</gene>